<dbReference type="RefSeq" id="XP_007918521.1">
    <property type="nucleotide sequence ID" value="XM_007920330.1"/>
</dbReference>
<accession>R8BBI8</accession>
<dbReference type="InterPro" id="IPR036396">
    <property type="entry name" value="Cyt_P450_sf"/>
</dbReference>
<dbReference type="PRINTS" id="PR00385">
    <property type="entry name" value="P450"/>
</dbReference>
<reference evidence="8" key="1">
    <citation type="journal article" date="2013" name="Genome Announc.">
        <title>Draft genome sequence of the ascomycete Phaeoacremonium aleophilum strain UCR-PA7, a causal agent of the esca disease complex in grapevines.</title>
        <authorList>
            <person name="Blanco-Ulate B."/>
            <person name="Rolshausen P."/>
            <person name="Cantu D."/>
        </authorList>
    </citation>
    <scope>NUCLEOTIDE SEQUENCE [LARGE SCALE GENOMIC DNA]</scope>
    <source>
        <strain evidence="8">UCR-PA7</strain>
    </source>
</reference>
<dbReference type="SUPFAM" id="SSF48264">
    <property type="entry name" value="Cytochrome P450"/>
    <property type="match status" value="1"/>
</dbReference>
<dbReference type="GeneID" id="19328600"/>
<dbReference type="AlphaFoldDB" id="R8BBI8"/>
<evidence type="ECO:0000313" key="8">
    <source>
        <dbReference type="Proteomes" id="UP000014074"/>
    </source>
</evidence>
<comment type="cofactor">
    <cofactor evidence="1 5">
        <name>heme</name>
        <dbReference type="ChEBI" id="CHEBI:30413"/>
    </cofactor>
</comment>
<dbReference type="eggNOG" id="KOG0157">
    <property type="taxonomic scope" value="Eukaryota"/>
</dbReference>
<name>R8BBI8_PHAM7</name>
<evidence type="ECO:0000256" key="4">
    <source>
        <dbReference type="ARBA" id="ARBA00023004"/>
    </source>
</evidence>
<evidence type="ECO:0000256" key="1">
    <source>
        <dbReference type="ARBA" id="ARBA00001971"/>
    </source>
</evidence>
<keyword evidence="8" id="KW-1185">Reference proteome</keyword>
<dbReference type="PANTHER" id="PTHR24305">
    <property type="entry name" value="CYTOCHROME P450"/>
    <property type="match status" value="1"/>
</dbReference>
<protein>
    <submittedName>
        <fullName evidence="7">Putative cytochrome p450 protein</fullName>
    </submittedName>
</protein>
<dbReference type="InterPro" id="IPR017972">
    <property type="entry name" value="Cyt_P450_CS"/>
</dbReference>
<dbReference type="Gene3D" id="1.10.630.10">
    <property type="entry name" value="Cytochrome P450"/>
    <property type="match status" value="1"/>
</dbReference>
<dbReference type="GO" id="GO:0005506">
    <property type="term" value="F:iron ion binding"/>
    <property type="evidence" value="ECO:0007669"/>
    <property type="project" value="InterPro"/>
</dbReference>
<proteinExistence type="inferred from homology"/>
<dbReference type="Pfam" id="PF00067">
    <property type="entry name" value="p450"/>
    <property type="match status" value="2"/>
</dbReference>
<feature type="binding site" description="axial binding residue" evidence="5">
    <location>
        <position position="208"/>
    </location>
    <ligand>
        <name>heme</name>
        <dbReference type="ChEBI" id="CHEBI:30413"/>
    </ligand>
    <ligandPart>
        <name>Fe</name>
        <dbReference type="ChEBI" id="CHEBI:18248"/>
    </ligandPart>
</feature>
<dbReference type="GO" id="GO:0020037">
    <property type="term" value="F:heme binding"/>
    <property type="evidence" value="ECO:0007669"/>
    <property type="project" value="InterPro"/>
</dbReference>
<gene>
    <name evidence="7" type="ORF">UCRPA7_7809</name>
</gene>
<dbReference type="PRINTS" id="PR00463">
    <property type="entry name" value="EP450I"/>
</dbReference>
<dbReference type="InterPro" id="IPR002401">
    <property type="entry name" value="Cyt_P450_E_grp-I"/>
</dbReference>
<dbReference type="GO" id="GO:0004497">
    <property type="term" value="F:monooxygenase activity"/>
    <property type="evidence" value="ECO:0007669"/>
    <property type="project" value="UniProtKB-KW"/>
</dbReference>
<keyword evidence="2 5" id="KW-0349">Heme</keyword>
<comment type="similarity">
    <text evidence="6">Belongs to the cytochrome P450 family.</text>
</comment>
<evidence type="ECO:0000313" key="7">
    <source>
        <dbReference type="EMBL" id="EON96703.1"/>
    </source>
</evidence>
<keyword evidence="6" id="KW-0503">Monooxygenase</keyword>
<dbReference type="KEGG" id="tmn:UCRPA7_7809"/>
<organism evidence="7 8">
    <name type="scientific">Phaeoacremonium minimum (strain UCR-PA7)</name>
    <name type="common">Esca disease fungus</name>
    <name type="synonym">Togninia minima</name>
    <dbReference type="NCBI Taxonomy" id="1286976"/>
    <lineage>
        <taxon>Eukaryota</taxon>
        <taxon>Fungi</taxon>
        <taxon>Dikarya</taxon>
        <taxon>Ascomycota</taxon>
        <taxon>Pezizomycotina</taxon>
        <taxon>Sordariomycetes</taxon>
        <taxon>Sordariomycetidae</taxon>
        <taxon>Togniniales</taxon>
        <taxon>Togniniaceae</taxon>
        <taxon>Phaeoacremonium</taxon>
    </lineage>
</organism>
<dbReference type="Proteomes" id="UP000014074">
    <property type="component" value="Unassembled WGS sequence"/>
</dbReference>
<dbReference type="InterPro" id="IPR001128">
    <property type="entry name" value="Cyt_P450"/>
</dbReference>
<keyword evidence="4 5" id="KW-0408">Iron</keyword>
<dbReference type="HOGENOM" id="CLU_001570_14_7_1"/>
<keyword evidence="3 5" id="KW-0479">Metal-binding</keyword>
<evidence type="ECO:0000256" key="2">
    <source>
        <dbReference type="ARBA" id="ARBA00022617"/>
    </source>
</evidence>
<dbReference type="CDD" id="cd11062">
    <property type="entry name" value="CYP58-like"/>
    <property type="match status" value="1"/>
</dbReference>
<dbReference type="InterPro" id="IPR050121">
    <property type="entry name" value="Cytochrome_P450_monoxygenase"/>
</dbReference>
<evidence type="ECO:0000256" key="6">
    <source>
        <dbReference type="RuleBase" id="RU000461"/>
    </source>
</evidence>
<evidence type="ECO:0000256" key="3">
    <source>
        <dbReference type="ARBA" id="ARBA00022723"/>
    </source>
</evidence>
<dbReference type="PANTHER" id="PTHR24305:SF231">
    <property type="entry name" value="P450, PUTATIVE (EUROFUNG)-RELATED"/>
    <property type="match status" value="1"/>
</dbReference>
<sequence>MDSAHSTIFRGILASKLPRSDLTLNRLTQEAVSVTGAGMETTKWTLNVALFHVLDQPPVQARLKAELANAMPDASVILPWVELEKLPYLSAVINESEYTHTHTHTPMSTETRTVEPSVLTQPGLRLGYGQVQRLPRINRLGTWKYKDWEIPSGATVGMDAYHMHSNPAIYPDPQAFKPERWLGDPKGPDGVHPLSNYLVPFGRGSRICIGRPVALMELHVALATLFRRHELELYETQLADADFVLDIVVPMPRWGSKGVRALVVK</sequence>
<evidence type="ECO:0000256" key="5">
    <source>
        <dbReference type="PIRSR" id="PIRSR602401-1"/>
    </source>
</evidence>
<dbReference type="PROSITE" id="PS00086">
    <property type="entry name" value="CYTOCHROME_P450"/>
    <property type="match status" value="1"/>
</dbReference>
<dbReference type="EMBL" id="KB933324">
    <property type="protein sequence ID" value="EON96703.1"/>
    <property type="molecule type" value="Genomic_DNA"/>
</dbReference>
<dbReference type="OrthoDB" id="3945418at2759"/>
<dbReference type="GO" id="GO:0016705">
    <property type="term" value="F:oxidoreductase activity, acting on paired donors, with incorporation or reduction of molecular oxygen"/>
    <property type="evidence" value="ECO:0007669"/>
    <property type="project" value="InterPro"/>
</dbReference>
<keyword evidence="6" id="KW-0560">Oxidoreductase</keyword>